<dbReference type="AlphaFoldDB" id="A0A1Z3X2Z3"/>
<gene>
    <name evidence="1" type="ORF">ASQ14_06835</name>
</gene>
<evidence type="ECO:0000313" key="1">
    <source>
        <dbReference type="EMBL" id="MIU19396.1"/>
    </source>
</evidence>
<dbReference type="Proteomes" id="UP000885410">
    <property type="component" value="Unassembled WGS sequence"/>
</dbReference>
<name>A0A1Z3X2Z3_SALER</name>
<reference evidence="1" key="1">
    <citation type="submission" date="2018-08" db="EMBL/GenBank/DDBJ databases">
        <authorList>
            <consortium name="GenomeTrakr network: Whole genome sequencing for foodborne pathogen traceback"/>
        </authorList>
    </citation>
    <scope>NUCLEOTIDE SEQUENCE [LARGE SCALE GENOMIC DNA]</scope>
    <source>
        <strain evidence="1">ADRDL-15-6557</strain>
    </source>
</reference>
<accession>A0A1Z3X2Z3</accession>
<dbReference type="EMBL" id="RSTN01000005">
    <property type="protein sequence ID" value="MIU19396.1"/>
    <property type="molecule type" value="Genomic_DNA"/>
</dbReference>
<organism evidence="1">
    <name type="scientific">Salmonella enterica</name>
    <name type="common">Salmonella choleraesuis</name>
    <dbReference type="NCBI Taxonomy" id="28901"/>
    <lineage>
        <taxon>Bacteria</taxon>
        <taxon>Pseudomonadati</taxon>
        <taxon>Pseudomonadota</taxon>
        <taxon>Gammaproteobacteria</taxon>
        <taxon>Enterobacterales</taxon>
        <taxon>Enterobacteriaceae</taxon>
        <taxon>Salmonella</taxon>
    </lineage>
</organism>
<sequence>MTYRHARLRSLREWQKMHCTCFIAKIAHWRTEHIIRPLFSARKPVDHFRCTGIYISISQYPSSMPLFR</sequence>
<proteinExistence type="predicted"/>
<comment type="caution">
    <text evidence="1">The sequence shown here is derived from an EMBL/GenBank/DDBJ whole genome shotgun (WGS) entry which is preliminary data.</text>
</comment>
<protein>
    <submittedName>
        <fullName evidence="1">Uncharacterized protein</fullName>
    </submittedName>
</protein>